<dbReference type="InterPro" id="IPR036259">
    <property type="entry name" value="MFS_trans_sf"/>
</dbReference>
<evidence type="ECO:0000256" key="5">
    <source>
        <dbReference type="ARBA" id="ARBA00022989"/>
    </source>
</evidence>
<dbReference type="AlphaFoldDB" id="A0A5N7AYB4"/>
<keyword evidence="4 7" id="KW-0812">Transmembrane</keyword>
<dbReference type="GO" id="GO:0015093">
    <property type="term" value="F:ferrous iron transmembrane transporter activity"/>
    <property type="evidence" value="ECO:0007669"/>
    <property type="project" value="TreeGrafter"/>
</dbReference>
<feature type="transmembrane region" description="Helical" evidence="7">
    <location>
        <begin position="205"/>
        <end position="225"/>
    </location>
</feature>
<feature type="transmembrane region" description="Helical" evidence="7">
    <location>
        <begin position="179"/>
        <end position="198"/>
    </location>
</feature>
<gene>
    <name evidence="8" type="ORF">BDV26DRAFT_300283</name>
</gene>
<accession>A0A5N7AYB4</accession>
<dbReference type="Pfam" id="PF03239">
    <property type="entry name" value="FTR1"/>
    <property type="match status" value="1"/>
</dbReference>
<dbReference type="GO" id="GO:0033573">
    <property type="term" value="C:high-affinity iron permease complex"/>
    <property type="evidence" value="ECO:0007669"/>
    <property type="project" value="InterPro"/>
</dbReference>
<protein>
    <submittedName>
        <fullName evidence="8">Iron permease FTR1</fullName>
    </submittedName>
</protein>
<keyword evidence="3" id="KW-0408">Iron</keyword>
<evidence type="ECO:0000256" key="4">
    <source>
        <dbReference type="ARBA" id="ARBA00022692"/>
    </source>
</evidence>
<evidence type="ECO:0000256" key="3">
    <source>
        <dbReference type="ARBA" id="ARBA00022496"/>
    </source>
</evidence>
<keyword evidence="9" id="KW-1185">Reference proteome</keyword>
<dbReference type="SUPFAM" id="SSF103473">
    <property type="entry name" value="MFS general substrate transporter"/>
    <property type="match status" value="1"/>
</dbReference>
<dbReference type="InterPro" id="IPR004923">
    <property type="entry name" value="FTR1/Fip1/EfeU"/>
</dbReference>
<feature type="transmembrane region" description="Helical" evidence="7">
    <location>
        <begin position="146"/>
        <end position="167"/>
    </location>
</feature>
<feature type="transmembrane region" description="Helical" evidence="7">
    <location>
        <begin position="52"/>
        <end position="77"/>
    </location>
</feature>
<reference evidence="8 9" key="1">
    <citation type="submission" date="2019-04" db="EMBL/GenBank/DDBJ databases">
        <title>Friends and foes A comparative genomics studyof 23 Aspergillus species from section Flavi.</title>
        <authorList>
            <consortium name="DOE Joint Genome Institute"/>
            <person name="Kjaerbolling I."/>
            <person name="Vesth T."/>
            <person name="Frisvad J.C."/>
            <person name="Nybo J.L."/>
            <person name="Theobald S."/>
            <person name="Kildgaard S."/>
            <person name="Isbrandt T."/>
            <person name="Kuo A."/>
            <person name="Sato A."/>
            <person name="Lyhne E.K."/>
            <person name="Kogle M.E."/>
            <person name="Wiebenga A."/>
            <person name="Kun R.S."/>
            <person name="Lubbers R.J."/>
            <person name="Makela M.R."/>
            <person name="Barry K."/>
            <person name="Chovatia M."/>
            <person name="Clum A."/>
            <person name="Daum C."/>
            <person name="Haridas S."/>
            <person name="He G."/>
            <person name="LaButti K."/>
            <person name="Lipzen A."/>
            <person name="Mondo S."/>
            <person name="Riley R."/>
            <person name="Salamov A."/>
            <person name="Simmons B.A."/>
            <person name="Magnuson J.K."/>
            <person name="Henrissat B."/>
            <person name="Mortensen U.H."/>
            <person name="Larsen T.O."/>
            <person name="Devries R.P."/>
            <person name="Grigoriev I.V."/>
            <person name="Machida M."/>
            <person name="Baker S.E."/>
            <person name="Andersen M.R."/>
        </authorList>
    </citation>
    <scope>NUCLEOTIDE SEQUENCE [LARGE SCALE GENOMIC DNA]</scope>
    <source>
        <strain evidence="8 9">IBT 29228</strain>
    </source>
</reference>
<comment type="subcellular location">
    <subcellularLocation>
        <location evidence="1">Membrane</location>
        <topology evidence="1">Multi-pass membrane protein</topology>
    </subcellularLocation>
</comment>
<dbReference type="OrthoDB" id="4364at2759"/>
<feature type="transmembrane region" description="Helical" evidence="7">
    <location>
        <begin position="6"/>
        <end position="31"/>
    </location>
</feature>
<name>A0A5N7AYB4_9EURO</name>
<evidence type="ECO:0000256" key="7">
    <source>
        <dbReference type="SAM" id="Phobius"/>
    </source>
</evidence>
<comment type="similarity">
    <text evidence="2">Belongs to the oxidase-dependent Fe transporter (OFeT) (TC 9.A.10.1) family.</text>
</comment>
<sequence>MVNVFAVQVFFIVFRECLEAAIILSVLLSFLKQSLGQPHQDQSIYKRLVRQVWAGSMVGILCCLIIGGAFIGVFYGLGHDIWSKAEKLWEGIFYLIATIIITVMGLALLRINKTKEQWRVKIAKALVDKGKNQTKSKWLSGWARRYAMFLLPFVTTMREGVEAVVFVGGVSLGYPATAFPLPVLTGMLTGLTCGYLIYRGGNAMSIQIFLIASTCVLYLIAAGMFSKSIWDLQYYRYQMAVGSDVAEQGSGPGSYNIRETVWHVNCCNAETDNGWDVFNSILGWENTGTYGSIISYNAYWIFIILCVGYMLWEERSGKRSLRERILVVFAKVPGLKWYASPKLAAMQQNPEDIVREVHSGLFNEEGAEQQQVVELK</sequence>
<evidence type="ECO:0000313" key="8">
    <source>
        <dbReference type="EMBL" id="KAE8374346.1"/>
    </source>
</evidence>
<feature type="transmembrane region" description="Helical" evidence="7">
    <location>
        <begin position="92"/>
        <end position="111"/>
    </location>
</feature>
<evidence type="ECO:0000256" key="2">
    <source>
        <dbReference type="ARBA" id="ARBA00008333"/>
    </source>
</evidence>
<organism evidence="8 9">
    <name type="scientific">Aspergillus bertholletiae</name>
    <dbReference type="NCBI Taxonomy" id="1226010"/>
    <lineage>
        <taxon>Eukaryota</taxon>
        <taxon>Fungi</taxon>
        <taxon>Dikarya</taxon>
        <taxon>Ascomycota</taxon>
        <taxon>Pezizomycotina</taxon>
        <taxon>Eurotiomycetes</taxon>
        <taxon>Eurotiomycetidae</taxon>
        <taxon>Eurotiales</taxon>
        <taxon>Aspergillaceae</taxon>
        <taxon>Aspergillus</taxon>
        <taxon>Aspergillus subgen. Circumdati</taxon>
    </lineage>
</organism>
<dbReference type="PANTHER" id="PTHR31632:SF2">
    <property type="entry name" value="PLASMA MEMBRANE IRON PERMEASE"/>
    <property type="match status" value="1"/>
</dbReference>
<proteinExistence type="inferred from homology"/>
<keyword evidence="6 7" id="KW-0472">Membrane</keyword>
<dbReference type="PANTHER" id="PTHR31632">
    <property type="entry name" value="IRON TRANSPORTER FTH1"/>
    <property type="match status" value="1"/>
</dbReference>
<dbReference type="EMBL" id="ML736287">
    <property type="protein sequence ID" value="KAE8374346.1"/>
    <property type="molecule type" value="Genomic_DNA"/>
</dbReference>
<feature type="transmembrane region" description="Helical" evidence="7">
    <location>
        <begin position="293"/>
        <end position="312"/>
    </location>
</feature>
<evidence type="ECO:0000256" key="6">
    <source>
        <dbReference type="ARBA" id="ARBA00023136"/>
    </source>
</evidence>
<evidence type="ECO:0000256" key="1">
    <source>
        <dbReference type="ARBA" id="ARBA00004141"/>
    </source>
</evidence>
<dbReference type="Proteomes" id="UP000326198">
    <property type="component" value="Unassembled WGS sequence"/>
</dbReference>
<keyword evidence="3" id="KW-0410">Iron transport</keyword>
<keyword evidence="5 7" id="KW-1133">Transmembrane helix</keyword>
<evidence type="ECO:0000313" key="9">
    <source>
        <dbReference type="Proteomes" id="UP000326198"/>
    </source>
</evidence>
<keyword evidence="3" id="KW-0813">Transport</keyword>
<keyword evidence="3" id="KW-0406">Ion transport</keyword>